<keyword evidence="13" id="KW-1185">Reference proteome</keyword>
<comment type="similarity">
    <text evidence="3 10">Belongs to the DPH1/DPH2 family. DPH2 subfamily.</text>
</comment>
<comment type="cofactor">
    <cofactor evidence="1">
        <name>[4Fe-4S] cluster</name>
        <dbReference type="ChEBI" id="CHEBI:49883"/>
    </cofactor>
</comment>
<dbReference type="SFLD" id="SFLDF00408">
    <property type="entry name" value="Diphthamide_biosynthesis_famil"/>
    <property type="match status" value="1"/>
</dbReference>
<accession>A0A9P8UTH7</accession>
<evidence type="ECO:0000256" key="9">
    <source>
        <dbReference type="ARBA" id="ARBA00054092"/>
    </source>
</evidence>
<dbReference type="GO" id="GO:0005737">
    <property type="term" value="C:cytoplasm"/>
    <property type="evidence" value="ECO:0007669"/>
    <property type="project" value="UniProtKB-SubCell"/>
</dbReference>
<gene>
    <name evidence="12" type="ORF">BKA67DRAFT_514342</name>
</gene>
<dbReference type="Gene3D" id="3.40.50.11840">
    <property type="entry name" value="Diphthamide synthesis DPH1/DPH2 domain 1"/>
    <property type="match status" value="1"/>
</dbReference>
<dbReference type="InterPro" id="IPR016435">
    <property type="entry name" value="DPH1/DPH2"/>
</dbReference>
<evidence type="ECO:0000256" key="7">
    <source>
        <dbReference type="ARBA" id="ARBA00023014"/>
    </source>
</evidence>
<evidence type="ECO:0000256" key="1">
    <source>
        <dbReference type="ARBA" id="ARBA00001966"/>
    </source>
</evidence>
<evidence type="ECO:0000256" key="8">
    <source>
        <dbReference type="ARBA" id="ARBA00034128"/>
    </source>
</evidence>
<evidence type="ECO:0000256" key="3">
    <source>
        <dbReference type="ARBA" id="ARBA00006179"/>
    </source>
</evidence>
<dbReference type="GeneID" id="70126534"/>
<dbReference type="Proteomes" id="UP000758603">
    <property type="component" value="Unassembled WGS sequence"/>
</dbReference>
<dbReference type="Pfam" id="PF01866">
    <property type="entry name" value="Diphthamide_syn"/>
    <property type="match status" value="1"/>
</dbReference>
<organism evidence="12 13">
    <name type="scientific">Truncatella angustata</name>
    <dbReference type="NCBI Taxonomy" id="152316"/>
    <lineage>
        <taxon>Eukaryota</taxon>
        <taxon>Fungi</taxon>
        <taxon>Dikarya</taxon>
        <taxon>Ascomycota</taxon>
        <taxon>Pezizomycotina</taxon>
        <taxon>Sordariomycetes</taxon>
        <taxon>Xylariomycetidae</taxon>
        <taxon>Amphisphaeriales</taxon>
        <taxon>Sporocadaceae</taxon>
        <taxon>Truncatella</taxon>
    </lineage>
</organism>
<keyword evidence="5 10" id="KW-0479">Metal-binding</keyword>
<dbReference type="GO" id="GO:0090560">
    <property type="term" value="F:2-(3-amino-3-carboxypropyl)histidine synthase activity"/>
    <property type="evidence" value="ECO:0007669"/>
    <property type="project" value="InterPro"/>
</dbReference>
<dbReference type="NCBIfam" id="TIGR00322">
    <property type="entry name" value="diphth2_R"/>
    <property type="match status" value="1"/>
</dbReference>
<evidence type="ECO:0000256" key="11">
    <source>
        <dbReference type="SAM" id="MobiDB-lite"/>
    </source>
</evidence>
<dbReference type="EMBL" id="JAGPXC010000002">
    <property type="protein sequence ID" value="KAH6657924.1"/>
    <property type="molecule type" value="Genomic_DNA"/>
</dbReference>
<evidence type="ECO:0000256" key="2">
    <source>
        <dbReference type="ARBA" id="ARBA00005156"/>
    </source>
</evidence>
<dbReference type="SFLD" id="SFLDG01121">
    <property type="entry name" value="Diphthamide_biosynthesis"/>
    <property type="match status" value="1"/>
</dbReference>
<dbReference type="InterPro" id="IPR042265">
    <property type="entry name" value="DPH1/DPH2_3"/>
</dbReference>
<dbReference type="InterPro" id="IPR010014">
    <property type="entry name" value="DHP2"/>
</dbReference>
<comment type="function">
    <text evidence="9">Required for the first step of diphthamide biosynthesis, a post-translational modification of histidine which occurs in elongation factor 2. DPH1 and DPH2 transfer a 3-amino-3-carboxypropyl (ACP) group from S-adenosyl-L-methionine (SAM) to a histidine residue, the reaction is assisted by a reduction system comprising DPH3 and a NADH-dependent reductase, predominantly CBR1. Facilitates the reduction of the catalytic iron-sulfur cluster found in the DPH1 subunit.</text>
</comment>
<evidence type="ECO:0000256" key="4">
    <source>
        <dbReference type="ARBA" id="ARBA00021914"/>
    </source>
</evidence>
<evidence type="ECO:0000256" key="10">
    <source>
        <dbReference type="RuleBase" id="RU364133"/>
    </source>
</evidence>
<feature type="region of interest" description="Disordered" evidence="11">
    <location>
        <begin position="1"/>
        <end position="35"/>
    </location>
</feature>
<reference evidence="12" key="1">
    <citation type="journal article" date="2021" name="Nat. Commun.">
        <title>Genetic determinants of endophytism in the Arabidopsis root mycobiome.</title>
        <authorList>
            <person name="Mesny F."/>
            <person name="Miyauchi S."/>
            <person name="Thiergart T."/>
            <person name="Pickel B."/>
            <person name="Atanasova L."/>
            <person name="Karlsson M."/>
            <person name="Huettel B."/>
            <person name="Barry K.W."/>
            <person name="Haridas S."/>
            <person name="Chen C."/>
            <person name="Bauer D."/>
            <person name="Andreopoulos W."/>
            <person name="Pangilinan J."/>
            <person name="LaButti K."/>
            <person name="Riley R."/>
            <person name="Lipzen A."/>
            <person name="Clum A."/>
            <person name="Drula E."/>
            <person name="Henrissat B."/>
            <person name="Kohler A."/>
            <person name="Grigoriev I.V."/>
            <person name="Martin F.M."/>
            <person name="Hacquard S."/>
        </authorList>
    </citation>
    <scope>NUCLEOTIDE SEQUENCE</scope>
    <source>
        <strain evidence="12">MPI-SDFR-AT-0073</strain>
    </source>
</reference>
<evidence type="ECO:0000256" key="5">
    <source>
        <dbReference type="ARBA" id="ARBA00022723"/>
    </source>
</evidence>
<keyword evidence="7 10" id="KW-0411">Iron-sulfur</keyword>
<feature type="compositionally biased region" description="Polar residues" evidence="11">
    <location>
        <begin position="1"/>
        <end position="10"/>
    </location>
</feature>
<dbReference type="SFLD" id="SFLDS00032">
    <property type="entry name" value="Radical_SAM_3-amino-3-carboxyp"/>
    <property type="match status" value="1"/>
</dbReference>
<comment type="function">
    <text evidence="10">Required for the first step of diphthamide biosynthesis, a post-translational modification of histidine which occurs in elongation factor 2. DPH1 and DPH2 transfer a 3-amino-3-carboxypropyl (ACP) group from S-adenosyl-L-methionine (SAM) to a histidine residue, the reaction is assisted by a reduction system comprising DPH3 and a NADH-dependent reductase. Facilitates the reduction of the catalytic iron-sulfur cluster found in the DPH1 subunit.</text>
</comment>
<evidence type="ECO:0000256" key="6">
    <source>
        <dbReference type="ARBA" id="ARBA00023004"/>
    </source>
</evidence>
<comment type="subcellular location">
    <subcellularLocation>
        <location evidence="10">Cytoplasm</location>
    </subcellularLocation>
</comment>
<evidence type="ECO:0000313" key="12">
    <source>
        <dbReference type="EMBL" id="KAH6657924.1"/>
    </source>
</evidence>
<dbReference type="Gene3D" id="3.40.50.11860">
    <property type="entry name" value="Diphthamide synthesis DPH1/DPH2 domain 3"/>
    <property type="match status" value="1"/>
</dbReference>
<dbReference type="OrthoDB" id="449241at2759"/>
<comment type="caution">
    <text evidence="12">The sequence shown here is derived from an EMBL/GenBank/DDBJ whole genome shotgun (WGS) entry which is preliminary data.</text>
</comment>
<feature type="compositionally biased region" description="Polar residues" evidence="11">
    <location>
        <begin position="21"/>
        <end position="30"/>
    </location>
</feature>
<comment type="pathway">
    <text evidence="2 10">Protein modification; peptidyl-diphthamide biosynthesis.</text>
</comment>
<keyword evidence="6 10" id="KW-0408">Iron</keyword>
<protein>
    <recommendedName>
        <fullName evidence="4 10">2-(3-amino-3-carboxypropyl)histidine synthase subunit 2</fullName>
    </recommendedName>
</protein>
<keyword evidence="10" id="KW-0963">Cytoplasm</keyword>
<feature type="compositionally biased region" description="Acidic residues" evidence="11">
    <location>
        <begin position="529"/>
        <end position="539"/>
    </location>
</feature>
<dbReference type="FunFam" id="3.40.50.11860:FF:000001">
    <property type="entry name" value="2-(3-amino-3-carboxypropyl)histidine synthase subunit 2"/>
    <property type="match status" value="1"/>
</dbReference>
<dbReference type="NCBIfam" id="TIGR00272">
    <property type="entry name" value="DPH2"/>
    <property type="match status" value="1"/>
</dbReference>
<comment type="subunit">
    <text evidence="8">Component of the 2-(3-amino-3-carboxypropyl)histidine synthase complex composed of DPH1, DPH2, DPH3 and a NADH-dependent reductase, predominantly CBR1.</text>
</comment>
<dbReference type="InterPro" id="IPR042263">
    <property type="entry name" value="DPH1/DPH2_1"/>
</dbReference>
<dbReference type="FunFam" id="3.40.50.11840:FF:000002">
    <property type="entry name" value="2-(3-amino-3-carboxypropyl)histidine synthase subunit 2"/>
    <property type="match status" value="1"/>
</dbReference>
<evidence type="ECO:0000313" key="13">
    <source>
        <dbReference type="Proteomes" id="UP000758603"/>
    </source>
</evidence>
<dbReference type="RefSeq" id="XP_045962158.1">
    <property type="nucleotide sequence ID" value="XM_046097642.1"/>
</dbReference>
<dbReference type="GO" id="GO:0051536">
    <property type="term" value="F:iron-sulfur cluster binding"/>
    <property type="evidence" value="ECO:0007669"/>
    <property type="project" value="UniProtKB-KW"/>
</dbReference>
<sequence>MGSELTSAPVLSTPAEHTFSEDPTSTSALETQKPKRSDDELFSVYEVERTAAEIAQQGWRRVALQFPDAMLSDSTWVVEALSKELGRIPRLYVLADTSYSSCCIDEIAAEHADADAVVHYGRACLSPTARLPVLHVFTRQQLDYDVVLEAFERDFGNNKGEKVVLMADVMFQDHVRPLSENLRERGWTNIRATEIVRDPSATIPNRRVISLDENAQDIPAQASETSPESQHQTLNDHHLFHISTPPQALLLTLSSRLSSLRIYTTPVSPYTTAAMSIPDPSMTPRLLQRRYGLVIRFATASVIGILVNTLSVANYLPTITKLREQIAAAGKKSYTIVVGKLNSAKLANFAEVDGWVVVGCWESGLVEQDGMWKPVITPFELELALVGDDKRIWDGTWWGGIEGVRENQDSAADEHVNDDITVADAEVSNEEVEGGVDDEESEAPEFDLRTGKFVSNSRPMRLAVRNQQATTNGRTATEGPSTTKNNEPSKALTQRKLGEVAMVNGVVSPGAEYLRSQRTWQGLGTDFRDVDEDEQEYEESTVIQEGRSGVARGYTVGETQGKS</sequence>
<feature type="region of interest" description="Disordered" evidence="11">
    <location>
        <begin position="465"/>
        <end position="490"/>
    </location>
</feature>
<proteinExistence type="inferred from homology"/>
<dbReference type="PANTHER" id="PTHR10762:SF2">
    <property type="entry name" value="2-(3-AMINO-3-CARBOXYPROPYL)HISTIDINE SYNTHASE SUBUNIT 2"/>
    <property type="match status" value="1"/>
</dbReference>
<dbReference type="GO" id="GO:0017183">
    <property type="term" value="P:protein histidyl modification to diphthamide"/>
    <property type="evidence" value="ECO:0007669"/>
    <property type="project" value="InterPro"/>
</dbReference>
<feature type="region of interest" description="Disordered" evidence="11">
    <location>
        <begin position="525"/>
        <end position="563"/>
    </location>
</feature>
<dbReference type="GO" id="GO:0046872">
    <property type="term" value="F:metal ion binding"/>
    <property type="evidence" value="ECO:0007669"/>
    <property type="project" value="UniProtKB-KW"/>
</dbReference>
<name>A0A9P8UTH7_9PEZI</name>
<dbReference type="AlphaFoldDB" id="A0A9P8UTH7"/>
<dbReference type="PANTHER" id="PTHR10762">
    <property type="entry name" value="DIPHTHAMIDE BIOSYNTHESIS PROTEIN"/>
    <property type="match status" value="1"/>
</dbReference>